<dbReference type="AlphaFoldDB" id="A0A9E7LFN3"/>
<reference evidence="1" key="1">
    <citation type="submission" date="2022-05" db="EMBL/GenBank/DDBJ databases">
        <title>The Musa troglodytarum L. genome provides insights into the mechanism of non-climacteric behaviour and enrichment of carotenoids.</title>
        <authorList>
            <person name="Wang J."/>
        </authorList>
    </citation>
    <scope>NUCLEOTIDE SEQUENCE</scope>
    <source>
        <tissue evidence="1">Leaf</tissue>
    </source>
</reference>
<name>A0A9E7LFN3_9LILI</name>
<dbReference type="OrthoDB" id="342726at2759"/>
<proteinExistence type="predicted"/>
<sequence length="99" mass="11647">MNLGFYRGILEKAHRSEVMEDMVLSSFNKKSIKVLYNYDIIRGFSDCVGFFQRQIFGKFNVNLQPQSSTESNGKYSRDYKSYDVKRHLSMQKLMSLSLR</sequence>
<organism evidence="1 2">
    <name type="scientific">Musa troglodytarum</name>
    <name type="common">fe'i banana</name>
    <dbReference type="NCBI Taxonomy" id="320322"/>
    <lineage>
        <taxon>Eukaryota</taxon>
        <taxon>Viridiplantae</taxon>
        <taxon>Streptophyta</taxon>
        <taxon>Embryophyta</taxon>
        <taxon>Tracheophyta</taxon>
        <taxon>Spermatophyta</taxon>
        <taxon>Magnoliopsida</taxon>
        <taxon>Liliopsida</taxon>
        <taxon>Zingiberales</taxon>
        <taxon>Musaceae</taxon>
        <taxon>Musa</taxon>
    </lineage>
</organism>
<dbReference type="EMBL" id="CP097511">
    <property type="protein sequence ID" value="URE48994.1"/>
    <property type="molecule type" value="Genomic_DNA"/>
</dbReference>
<protein>
    <submittedName>
        <fullName evidence="1">Uncharacterized protein</fullName>
    </submittedName>
</protein>
<evidence type="ECO:0000313" key="2">
    <source>
        <dbReference type="Proteomes" id="UP001055439"/>
    </source>
</evidence>
<accession>A0A9E7LFN3</accession>
<dbReference type="Proteomes" id="UP001055439">
    <property type="component" value="Chromosome 9"/>
</dbReference>
<gene>
    <name evidence="1" type="ORF">MUK42_33525</name>
</gene>
<keyword evidence="2" id="KW-1185">Reference proteome</keyword>
<evidence type="ECO:0000313" key="1">
    <source>
        <dbReference type="EMBL" id="URE48994.1"/>
    </source>
</evidence>